<dbReference type="Pfam" id="PF02565">
    <property type="entry name" value="RecO_C"/>
    <property type="match status" value="1"/>
</dbReference>
<dbReference type="RefSeq" id="WP_155700768.1">
    <property type="nucleotide sequence ID" value="NZ_CP034235.1"/>
</dbReference>
<dbReference type="SUPFAM" id="SSF57863">
    <property type="entry name" value="ArfGap/RecO-like zinc finger"/>
    <property type="match status" value="1"/>
</dbReference>
<dbReference type="AlphaFoldDB" id="A0A6B8RGZ0"/>
<sequence>MLYKLEGIVIRSMDYGENNKIIAIYTRHNGKMSIMVRGAKKMNSRFSSVTQIFTHGEFVLFKTSSMGTLNQSETLESHRKLRENLHMSAYSAYVVELIDRIVPELDANEMMFEQLKASLEAIESNKDPAIVLNIMEMKMLAIAGYLPQLDECVSCNAHDGEMGISITQGGVLCAKCFYKDNQLFRISASTLKMLRLFQRMDLRRLGAIEVKDETKKQLKLIMRAFMDHFIDIRLKARGFLDQMDKYEL</sequence>
<dbReference type="KEGG" id="ppsc:EHS13_12985"/>
<evidence type="ECO:0000256" key="3">
    <source>
        <dbReference type="ARBA" id="ARBA00022763"/>
    </source>
</evidence>
<evidence type="ECO:0000256" key="5">
    <source>
        <dbReference type="ARBA" id="ARBA00023204"/>
    </source>
</evidence>
<evidence type="ECO:0000256" key="1">
    <source>
        <dbReference type="ARBA" id="ARBA00007452"/>
    </source>
</evidence>
<dbReference type="InterPro" id="IPR012340">
    <property type="entry name" value="NA-bd_OB-fold"/>
</dbReference>
<keyword evidence="5 7" id="KW-0234">DNA repair</keyword>
<evidence type="ECO:0000313" key="9">
    <source>
        <dbReference type="EMBL" id="QGQ95731.1"/>
    </source>
</evidence>
<name>A0A6B8RGZ0_9BACL</name>
<accession>A0A6B8RGZ0</accession>
<dbReference type="HAMAP" id="MF_00201">
    <property type="entry name" value="RecO"/>
    <property type="match status" value="1"/>
</dbReference>
<dbReference type="Proteomes" id="UP000426246">
    <property type="component" value="Chromosome"/>
</dbReference>
<dbReference type="OrthoDB" id="9797083at2"/>
<dbReference type="InterPro" id="IPR022572">
    <property type="entry name" value="DNA_rep/recomb_RecO_N"/>
</dbReference>
<feature type="domain" description="DNA replication/recombination mediator RecO N-terminal" evidence="8">
    <location>
        <begin position="1"/>
        <end position="77"/>
    </location>
</feature>
<evidence type="ECO:0000256" key="2">
    <source>
        <dbReference type="ARBA" id="ARBA00021310"/>
    </source>
</evidence>
<dbReference type="EMBL" id="CP034235">
    <property type="protein sequence ID" value="QGQ95731.1"/>
    <property type="molecule type" value="Genomic_DNA"/>
</dbReference>
<evidence type="ECO:0000256" key="7">
    <source>
        <dbReference type="HAMAP-Rule" id="MF_00201"/>
    </source>
</evidence>
<dbReference type="NCBIfam" id="TIGR00613">
    <property type="entry name" value="reco"/>
    <property type="match status" value="1"/>
</dbReference>
<dbReference type="GO" id="GO:0006310">
    <property type="term" value="P:DNA recombination"/>
    <property type="evidence" value="ECO:0007669"/>
    <property type="project" value="UniProtKB-UniRule"/>
</dbReference>
<dbReference type="GO" id="GO:0043590">
    <property type="term" value="C:bacterial nucleoid"/>
    <property type="evidence" value="ECO:0007669"/>
    <property type="project" value="TreeGrafter"/>
</dbReference>
<evidence type="ECO:0000256" key="4">
    <source>
        <dbReference type="ARBA" id="ARBA00023172"/>
    </source>
</evidence>
<dbReference type="Gene3D" id="2.40.50.140">
    <property type="entry name" value="Nucleic acid-binding proteins"/>
    <property type="match status" value="1"/>
</dbReference>
<dbReference type="Pfam" id="PF11967">
    <property type="entry name" value="RecO_N"/>
    <property type="match status" value="1"/>
</dbReference>
<comment type="function">
    <text evidence="7">Involved in DNA repair and RecF pathway recombination.</text>
</comment>
<dbReference type="InterPro" id="IPR042242">
    <property type="entry name" value="RecO_C"/>
</dbReference>
<proteinExistence type="inferred from homology"/>
<dbReference type="PANTHER" id="PTHR33991">
    <property type="entry name" value="DNA REPAIR PROTEIN RECO"/>
    <property type="match status" value="1"/>
</dbReference>
<dbReference type="Gene3D" id="1.20.1440.120">
    <property type="entry name" value="Recombination protein O, C-terminal domain"/>
    <property type="match status" value="1"/>
</dbReference>
<evidence type="ECO:0000313" key="10">
    <source>
        <dbReference type="Proteomes" id="UP000426246"/>
    </source>
</evidence>
<keyword evidence="4 7" id="KW-0233">DNA recombination</keyword>
<comment type="similarity">
    <text evidence="1 7">Belongs to the RecO family.</text>
</comment>
<evidence type="ECO:0000259" key="8">
    <source>
        <dbReference type="Pfam" id="PF11967"/>
    </source>
</evidence>
<keyword evidence="3 7" id="KW-0227">DNA damage</keyword>
<dbReference type="InterPro" id="IPR003717">
    <property type="entry name" value="RecO"/>
</dbReference>
<dbReference type="GO" id="GO:0006302">
    <property type="term" value="P:double-strand break repair"/>
    <property type="evidence" value="ECO:0007669"/>
    <property type="project" value="TreeGrafter"/>
</dbReference>
<reference evidence="10" key="1">
    <citation type="submission" date="2018-11" db="EMBL/GenBank/DDBJ databases">
        <title>Complete genome sequence of Paenibacillus sp. ML311-T8.</title>
        <authorList>
            <person name="Nam Y.-D."/>
            <person name="Kang J."/>
            <person name="Chung W.-H."/>
            <person name="Park Y.S."/>
        </authorList>
    </citation>
    <scope>NUCLEOTIDE SEQUENCE [LARGE SCALE GENOMIC DNA]</scope>
    <source>
        <strain evidence="10">ML311-T8</strain>
    </source>
</reference>
<evidence type="ECO:0000256" key="6">
    <source>
        <dbReference type="ARBA" id="ARBA00033409"/>
    </source>
</evidence>
<dbReference type="PANTHER" id="PTHR33991:SF1">
    <property type="entry name" value="DNA REPAIR PROTEIN RECO"/>
    <property type="match status" value="1"/>
</dbReference>
<protein>
    <recommendedName>
        <fullName evidence="2 7">DNA repair protein RecO</fullName>
    </recommendedName>
    <alternativeName>
        <fullName evidence="6 7">Recombination protein O</fullName>
    </alternativeName>
</protein>
<dbReference type="SUPFAM" id="SSF50249">
    <property type="entry name" value="Nucleic acid-binding proteins"/>
    <property type="match status" value="1"/>
</dbReference>
<keyword evidence="10" id="KW-1185">Reference proteome</keyword>
<gene>
    <name evidence="7 9" type="primary">recO</name>
    <name evidence="9" type="ORF">EHS13_12985</name>
</gene>
<dbReference type="InterPro" id="IPR037278">
    <property type="entry name" value="ARFGAP/RecO"/>
</dbReference>
<organism evidence="9 10">
    <name type="scientific">Paenibacillus psychroresistens</name>
    <dbReference type="NCBI Taxonomy" id="1778678"/>
    <lineage>
        <taxon>Bacteria</taxon>
        <taxon>Bacillati</taxon>
        <taxon>Bacillota</taxon>
        <taxon>Bacilli</taxon>
        <taxon>Bacillales</taxon>
        <taxon>Paenibacillaceae</taxon>
        <taxon>Paenibacillus</taxon>
    </lineage>
</organism>